<evidence type="ECO:0000313" key="3">
    <source>
        <dbReference type="Proteomes" id="UP000799779"/>
    </source>
</evidence>
<feature type="region of interest" description="Disordered" evidence="1">
    <location>
        <begin position="1"/>
        <end position="23"/>
    </location>
</feature>
<name>A0A6A5WPI8_9PLEO</name>
<proteinExistence type="predicted"/>
<evidence type="ECO:0000256" key="1">
    <source>
        <dbReference type="SAM" id="MobiDB-lite"/>
    </source>
</evidence>
<reference evidence="2" key="1">
    <citation type="journal article" date="2020" name="Stud. Mycol.">
        <title>101 Dothideomycetes genomes: a test case for predicting lifestyles and emergence of pathogens.</title>
        <authorList>
            <person name="Haridas S."/>
            <person name="Albert R."/>
            <person name="Binder M."/>
            <person name="Bloem J."/>
            <person name="Labutti K."/>
            <person name="Salamov A."/>
            <person name="Andreopoulos B."/>
            <person name="Baker S."/>
            <person name="Barry K."/>
            <person name="Bills G."/>
            <person name="Bluhm B."/>
            <person name="Cannon C."/>
            <person name="Castanera R."/>
            <person name="Culley D."/>
            <person name="Daum C."/>
            <person name="Ezra D."/>
            <person name="Gonzalez J."/>
            <person name="Henrissat B."/>
            <person name="Kuo A."/>
            <person name="Liang C."/>
            <person name="Lipzen A."/>
            <person name="Lutzoni F."/>
            <person name="Magnuson J."/>
            <person name="Mondo S."/>
            <person name="Nolan M."/>
            <person name="Ohm R."/>
            <person name="Pangilinan J."/>
            <person name="Park H.-J."/>
            <person name="Ramirez L."/>
            <person name="Alfaro M."/>
            <person name="Sun H."/>
            <person name="Tritt A."/>
            <person name="Yoshinaga Y."/>
            <person name="Zwiers L.-H."/>
            <person name="Turgeon B."/>
            <person name="Goodwin S."/>
            <person name="Spatafora J."/>
            <person name="Crous P."/>
            <person name="Grigoriev I."/>
        </authorList>
    </citation>
    <scope>NUCLEOTIDE SEQUENCE</scope>
    <source>
        <strain evidence="2">CBS 123094</strain>
    </source>
</reference>
<protein>
    <submittedName>
        <fullName evidence="2">Uncharacterized protein</fullName>
    </submittedName>
</protein>
<dbReference type="Proteomes" id="UP000799779">
    <property type="component" value="Unassembled WGS sequence"/>
</dbReference>
<keyword evidence="3" id="KW-1185">Reference proteome</keyword>
<feature type="compositionally biased region" description="Polar residues" evidence="1">
    <location>
        <begin position="1"/>
        <end position="18"/>
    </location>
</feature>
<organism evidence="2 3">
    <name type="scientific">Amniculicola lignicola CBS 123094</name>
    <dbReference type="NCBI Taxonomy" id="1392246"/>
    <lineage>
        <taxon>Eukaryota</taxon>
        <taxon>Fungi</taxon>
        <taxon>Dikarya</taxon>
        <taxon>Ascomycota</taxon>
        <taxon>Pezizomycotina</taxon>
        <taxon>Dothideomycetes</taxon>
        <taxon>Pleosporomycetidae</taxon>
        <taxon>Pleosporales</taxon>
        <taxon>Amniculicolaceae</taxon>
        <taxon>Amniculicola</taxon>
    </lineage>
</organism>
<evidence type="ECO:0000313" key="2">
    <source>
        <dbReference type="EMBL" id="KAF2003820.1"/>
    </source>
</evidence>
<dbReference type="AlphaFoldDB" id="A0A6A5WPI8"/>
<gene>
    <name evidence="2" type="ORF">P154DRAFT_617419</name>
</gene>
<accession>A0A6A5WPI8</accession>
<dbReference type="EMBL" id="ML977570">
    <property type="protein sequence ID" value="KAF2003820.1"/>
    <property type="molecule type" value="Genomic_DNA"/>
</dbReference>
<sequence length="398" mass="44218">MSTNMQRASRAPNSQEFTQDPPEIFPFLVDEHQISGASVDWLVRDVSNWESTDSSRDQFVIPDAAPSHPPGSTIEHNAGRNVFLLISSDNLVNYGAFSQTFEGFPFPADELQNHPFPPHNSQDFSFLADGSQNLLLPPGNPQDFSFLADDSQSLLLPPANSQGFPFLAEELQLSGASLDGRICNVSEISEPQSPNLPCGYFPPPDAKTSSSLICDICPNMNDIDLPLKPPEKNGFETSGLHQLLTDKENPIHTELLLSNQRQPQIPLLPLMHRNVAPKALHRKGASTQFGVFGTKTIKRKPFDAEKKPRTKERRKIGACLPCHFSGKRVIGFLCDGPNIPSCNRCSKLYSSYSWQPCISIQNCLPTLVVDFDIRNLPKTYNLDQIDLSSFFEQNNLPK</sequence>